<dbReference type="Gene3D" id="2.60.120.260">
    <property type="entry name" value="Galactose-binding domain-like"/>
    <property type="match status" value="1"/>
</dbReference>
<reference evidence="3 4" key="1">
    <citation type="submission" date="2019-03" db="EMBL/GenBank/DDBJ databases">
        <authorList>
            <person name="Gaulin E."/>
            <person name="Dumas B."/>
        </authorList>
    </citation>
    <scope>NUCLEOTIDE SEQUENCE [LARGE SCALE GENOMIC DNA]</scope>
    <source>
        <strain evidence="3">CBS 568.67</strain>
    </source>
</reference>
<accession>A0A485K4N2</accession>
<dbReference type="SUPFAM" id="SSF49785">
    <property type="entry name" value="Galactose-binding domain-like"/>
    <property type="match status" value="1"/>
</dbReference>
<keyword evidence="1" id="KW-0732">Signal</keyword>
<gene>
    <name evidence="3" type="primary">Aste57867_1145</name>
    <name evidence="2" type="ORF">As57867_001144</name>
    <name evidence="3" type="ORF">ASTE57867_1145</name>
</gene>
<evidence type="ECO:0000313" key="4">
    <source>
        <dbReference type="Proteomes" id="UP000332933"/>
    </source>
</evidence>
<dbReference type="OrthoDB" id="63841at2759"/>
<evidence type="ECO:0000313" key="2">
    <source>
        <dbReference type="EMBL" id="KAF0719297.1"/>
    </source>
</evidence>
<dbReference type="AlphaFoldDB" id="A0A485K4N2"/>
<dbReference type="InterPro" id="IPR008979">
    <property type="entry name" value="Galactose-bd-like_sf"/>
</dbReference>
<organism evidence="3 4">
    <name type="scientific">Aphanomyces stellatus</name>
    <dbReference type="NCBI Taxonomy" id="120398"/>
    <lineage>
        <taxon>Eukaryota</taxon>
        <taxon>Sar</taxon>
        <taxon>Stramenopiles</taxon>
        <taxon>Oomycota</taxon>
        <taxon>Saprolegniomycetes</taxon>
        <taxon>Saprolegniales</taxon>
        <taxon>Verrucalvaceae</taxon>
        <taxon>Aphanomyces</taxon>
    </lineage>
</organism>
<name>A0A485K4N2_9STRA</name>
<dbReference type="EMBL" id="CAADRA010000080">
    <property type="protein sequence ID" value="VFT78365.1"/>
    <property type="molecule type" value="Genomic_DNA"/>
</dbReference>
<dbReference type="Proteomes" id="UP000332933">
    <property type="component" value="Unassembled WGS sequence"/>
</dbReference>
<feature type="chain" id="PRO_5036115870" evidence="1">
    <location>
        <begin position="27"/>
        <end position="230"/>
    </location>
</feature>
<protein>
    <submittedName>
        <fullName evidence="3">Aste57867_1145 protein</fullName>
    </submittedName>
</protein>
<evidence type="ECO:0000313" key="3">
    <source>
        <dbReference type="EMBL" id="VFT78365.1"/>
    </source>
</evidence>
<proteinExistence type="predicted"/>
<keyword evidence="4" id="KW-1185">Reference proteome</keyword>
<sequence>MGRCGHLRGMALAAVVLATCMHLCDTIVSLPNMEFNAALGQVPYATSYYAFALNPILDTKYVPGNAIDGLVMQTSWWSSGTFNENVYFQVNFTSQSPVISRVVVRWHGYMAARSYEVLTSFSGFDATFTSFNTFKSASTDWDRIDTVYPLMNSTAQFNFLRVQMNSHVACNPNNTVECDSSRRRRLQDGGMQGPIYGIRELEVWAASQTNGAAATVLSTAAAIAALAGWF</sequence>
<reference evidence="2" key="2">
    <citation type="submission" date="2019-06" db="EMBL/GenBank/DDBJ databases">
        <title>Genomics analysis of Aphanomyces spp. identifies a new class of oomycete effector associated with host adaptation.</title>
        <authorList>
            <person name="Gaulin E."/>
        </authorList>
    </citation>
    <scope>NUCLEOTIDE SEQUENCE</scope>
    <source>
        <strain evidence="2">CBS 578.67</strain>
    </source>
</reference>
<evidence type="ECO:0000256" key="1">
    <source>
        <dbReference type="SAM" id="SignalP"/>
    </source>
</evidence>
<feature type="signal peptide" evidence="1">
    <location>
        <begin position="1"/>
        <end position="26"/>
    </location>
</feature>
<dbReference type="EMBL" id="VJMH01000080">
    <property type="protein sequence ID" value="KAF0719297.1"/>
    <property type="molecule type" value="Genomic_DNA"/>
</dbReference>